<dbReference type="EC" id="3.1.11.6" evidence="5"/>
<proteinExistence type="inferred from homology"/>
<dbReference type="CDD" id="cd04489">
    <property type="entry name" value="ExoVII_LU_OBF"/>
    <property type="match status" value="1"/>
</dbReference>
<evidence type="ECO:0000256" key="5">
    <source>
        <dbReference type="RuleBase" id="RU004355"/>
    </source>
</evidence>
<feature type="domain" description="Exonuclease VII large subunit C-terminal" evidence="6">
    <location>
        <begin position="136"/>
        <end position="401"/>
    </location>
</feature>
<comment type="catalytic activity">
    <reaction evidence="5">
        <text>Exonucleolytic cleavage in either 5'- to 3'- or 3'- to 5'-direction to yield nucleoside 5'-phosphates.</text>
        <dbReference type="EC" id="3.1.11.6"/>
    </reaction>
</comment>
<name>A0ABV6FVP3_9BACT</name>
<dbReference type="EMBL" id="JBHLWI010000037">
    <property type="protein sequence ID" value="MFC0263694.1"/>
    <property type="molecule type" value="Genomic_DNA"/>
</dbReference>
<keyword evidence="4 5" id="KW-0269">Exonuclease</keyword>
<evidence type="ECO:0000256" key="2">
    <source>
        <dbReference type="ARBA" id="ARBA00022722"/>
    </source>
</evidence>
<evidence type="ECO:0000256" key="1">
    <source>
        <dbReference type="ARBA" id="ARBA00022490"/>
    </source>
</evidence>
<evidence type="ECO:0000256" key="3">
    <source>
        <dbReference type="ARBA" id="ARBA00022801"/>
    </source>
</evidence>
<comment type="caution">
    <text evidence="8">The sequence shown here is derived from an EMBL/GenBank/DDBJ whole genome shotgun (WGS) entry which is preliminary data.</text>
</comment>
<comment type="similarity">
    <text evidence="5">Belongs to the XseA family.</text>
</comment>
<gene>
    <name evidence="8" type="primary">xseA</name>
    <name evidence="8" type="ORF">ACFFIP_13460</name>
</gene>
<dbReference type="GO" id="GO:0008855">
    <property type="term" value="F:exodeoxyribonuclease VII activity"/>
    <property type="evidence" value="ECO:0007669"/>
    <property type="project" value="UniProtKB-EC"/>
</dbReference>
<dbReference type="NCBIfam" id="TIGR00237">
    <property type="entry name" value="xseA"/>
    <property type="match status" value="1"/>
</dbReference>
<keyword evidence="2 5" id="KW-0540">Nuclease</keyword>
<dbReference type="Pfam" id="PF13742">
    <property type="entry name" value="tRNA_anti_2"/>
    <property type="match status" value="1"/>
</dbReference>
<organism evidence="8 9">
    <name type="scientific">Fontibacter flavus</name>
    <dbReference type="NCBI Taxonomy" id="654838"/>
    <lineage>
        <taxon>Bacteria</taxon>
        <taxon>Pseudomonadati</taxon>
        <taxon>Bacteroidota</taxon>
        <taxon>Cytophagia</taxon>
        <taxon>Cytophagales</taxon>
        <taxon>Cyclobacteriaceae</taxon>
        <taxon>Fontibacter</taxon>
    </lineage>
</organism>
<dbReference type="InterPro" id="IPR003753">
    <property type="entry name" value="Exonuc_VII_L"/>
</dbReference>
<comment type="subcellular location">
    <subcellularLocation>
        <location evidence="5">Cytoplasm</location>
    </subcellularLocation>
</comment>
<keyword evidence="9" id="KW-1185">Reference proteome</keyword>
<keyword evidence="3 5" id="KW-0378">Hydrolase</keyword>
<dbReference type="InterPro" id="IPR025824">
    <property type="entry name" value="OB-fold_nuc-bd_dom"/>
</dbReference>
<feature type="domain" description="OB-fold nucleic acid binding" evidence="7">
    <location>
        <begin position="6"/>
        <end position="111"/>
    </location>
</feature>
<dbReference type="RefSeq" id="WP_382388178.1">
    <property type="nucleotide sequence ID" value="NZ_JBHLWI010000037.1"/>
</dbReference>
<evidence type="ECO:0000259" key="6">
    <source>
        <dbReference type="Pfam" id="PF02601"/>
    </source>
</evidence>
<evidence type="ECO:0000256" key="4">
    <source>
        <dbReference type="ARBA" id="ARBA00022839"/>
    </source>
</evidence>
<accession>A0ABV6FVP3</accession>
<evidence type="ECO:0000313" key="9">
    <source>
        <dbReference type="Proteomes" id="UP001589797"/>
    </source>
</evidence>
<dbReference type="InterPro" id="IPR020579">
    <property type="entry name" value="Exonuc_VII_lsu_C"/>
</dbReference>
<reference evidence="8 9" key="1">
    <citation type="submission" date="2024-09" db="EMBL/GenBank/DDBJ databases">
        <authorList>
            <person name="Sun Q."/>
            <person name="Mori K."/>
        </authorList>
    </citation>
    <scope>NUCLEOTIDE SEQUENCE [LARGE SCALE GENOMIC DNA]</scope>
    <source>
        <strain evidence="8 9">CCM 7650</strain>
    </source>
</reference>
<dbReference type="PANTHER" id="PTHR30008:SF0">
    <property type="entry name" value="EXODEOXYRIBONUCLEASE 7 LARGE SUBUNIT"/>
    <property type="match status" value="1"/>
</dbReference>
<dbReference type="PANTHER" id="PTHR30008">
    <property type="entry name" value="EXODEOXYRIBONUCLEASE 7 LARGE SUBUNIT"/>
    <property type="match status" value="1"/>
</dbReference>
<keyword evidence="1" id="KW-0963">Cytoplasm</keyword>
<protein>
    <recommendedName>
        <fullName evidence="5">Exodeoxyribonuclease 7 large subunit</fullName>
        <ecNumber evidence="5">3.1.11.6</ecNumber>
    </recommendedName>
</protein>
<dbReference type="Pfam" id="PF02601">
    <property type="entry name" value="Exonuc_VII_L"/>
    <property type="match status" value="1"/>
</dbReference>
<evidence type="ECO:0000259" key="7">
    <source>
        <dbReference type="Pfam" id="PF13742"/>
    </source>
</evidence>
<dbReference type="Proteomes" id="UP001589797">
    <property type="component" value="Unassembled WGS sequence"/>
</dbReference>
<evidence type="ECO:0000313" key="8">
    <source>
        <dbReference type="EMBL" id="MFC0263694.1"/>
    </source>
</evidence>
<sequence>MQQAISLLALNQLIKETLDIQLEPAYWVIAEIAELNQARQGHAYLDLVEKQGNQIVAKIRANIWAYTFRGIASKFKTITGQDLKTGMKVLAQVNVTFHEIYGISLNVKDIDPNFTLGERARIRQEIIDKLTAEGMMELNKRLALPEVPQKIAVISSATAAGYGDFINQIDNNRFGYRIHYKLYQATLQGIDAPATMIRALDEVIQDNLTKAFDAIVLIRGGGSQLDLDCFDDYQLAVKIASCPIPVITGIGHERDETIADLVAHTKMKTPTATAEFLLSGFHAFEEKIKGLMKILERNASQIWFWEEKMLRELERRLHQQAKFTLHQTTDNLSFRTKQIRSLAVQQLSIKALNLDNFNQNLRKASTLLIQKSEQKIRQLEKDIARMDPNTFFEKGYTRSEINGVPLHLGTIKTGDKMTTYSVKNIIESTIITIEKKKS</sequence>